<keyword evidence="3" id="KW-1185">Reference proteome</keyword>
<dbReference type="CDD" id="cd02440">
    <property type="entry name" value="AdoMet_MTases"/>
    <property type="match status" value="1"/>
</dbReference>
<evidence type="ECO:0000259" key="1">
    <source>
        <dbReference type="Pfam" id="PF08241"/>
    </source>
</evidence>
<gene>
    <name evidence="2" type="ORF">KQ910_07720</name>
</gene>
<evidence type="ECO:0000313" key="3">
    <source>
        <dbReference type="Proteomes" id="UP000727907"/>
    </source>
</evidence>
<accession>A0ABS6IIR5</accession>
<comment type="caution">
    <text evidence="2">The sequence shown here is derived from an EMBL/GenBank/DDBJ whole genome shotgun (WGS) entry which is preliminary data.</text>
</comment>
<keyword evidence="2" id="KW-0489">Methyltransferase</keyword>
<sequence>MAARYGIDNIDFLRGDILDLPKLGRSFDHAECVGVLYHMADPRAGLQAVSTVLRPGTFLRLGLYGESARAGGEGAK</sequence>
<name>A0ABS6IIR5_9HYPH</name>
<proteinExistence type="predicted"/>
<dbReference type="InterPro" id="IPR013216">
    <property type="entry name" value="Methyltransf_11"/>
</dbReference>
<dbReference type="EMBL" id="JAHOPB010000001">
    <property type="protein sequence ID" value="MBU8873647.1"/>
    <property type="molecule type" value="Genomic_DNA"/>
</dbReference>
<dbReference type="Pfam" id="PF08241">
    <property type="entry name" value="Methyltransf_11"/>
    <property type="match status" value="1"/>
</dbReference>
<dbReference type="RefSeq" id="WP_216957985.1">
    <property type="nucleotide sequence ID" value="NZ_JAHOPB010000001.1"/>
</dbReference>
<dbReference type="GO" id="GO:0008168">
    <property type="term" value="F:methyltransferase activity"/>
    <property type="evidence" value="ECO:0007669"/>
    <property type="project" value="UniProtKB-KW"/>
</dbReference>
<evidence type="ECO:0000313" key="2">
    <source>
        <dbReference type="EMBL" id="MBU8873647.1"/>
    </source>
</evidence>
<organism evidence="2 3">
    <name type="scientific">Reyranella humidisoli</name>
    <dbReference type="NCBI Taxonomy" id="2849149"/>
    <lineage>
        <taxon>Bacteria</taxon>
        <taxon>Pseudomonadati</taxon>
        <taxon>Pseudomonadota</taxon>
        <taxon>Alphaproteobacteria</taxon>
        <taxon>Hyphomicrobiales</taxon>
        <taxon>Reyranellaceae</taxon>
        <taxon>Reyranella</taxon>
    </lineage>
</organism>
<dbReference type="GO" id="GO:0032259">
    <property type="term" value="P:methylation"/>
    <property type="evidence" value="ECO:0007669"/>
    <property type="project" value="UniProtKB-KW"/>
</dbReference>
<keyword evidence="2" id="KW-0808">Transferase</keyword>
<feature type="domain" description="Methyltransferase type 11" evidence="1">
    <location>
        <begin position="9"/>
        <end position="59"/>
    </location>
</feature>
<reference evidence="2 3" key="1">
    <citation type="submission" date="2021-06" db="EMBL/GenBank/DDBJ databases">
        <authorList>
            <person name="Lee D.H."/>
        </authorList>
    </citation>
    <scope>NUCLEOTIDE SEQUENCE [LARGE SCALE GENOMIC DNA]</scope>
    <source>
        <strain evidence="2 3">MMS21-HV4-11</strain>
    </source>
</reference>
<protein>
    <submittedName>
        <fullName evidence="2">Class I SAM-dependent methyltransferase</fullName>
    </submittedName>
</protein>
<dbReference type="Proteomes" id="UP000727907">
    <property type="component" value="Unassembled WGS sequence"/>
</dbReference>